<keyword evidence="3" id="KW-1185">Reference proteome</keyword>
<organism evidence="2 3">
    <name type="scientific">Pleuronectes platessa</name>
    <name type="common">European plaice</name>
    <dbReference type="NCBI Taxonomy" id="8262"/>
    <lineage>
        <taxon>Eukaryota</taxon>
        <taxon>Metazoa</taxon>
        <taxon>Chordata</taxon>
        <taxon>Craniata</taxon>
        <taxon>Vertebrata</taxon>
        <taxon>Euteleostomi</taxon>
        <taxon>Actinopterygii</taxon>
        <taxon>Neopterygii</taxon>
        <taxon>Teleostei</taxon>
        <taxon>Neoteleostei</taxon>
        <taxon>Acanthomorphata</taxon>
        <taxon>Carangaria</taxon>
        <taxon>Pleuronectiformes</taxon>
        <taxon>Pleuronectoidei</taxon>
        <taxon>Pleuronectidae</taxon>
        <taxon>Pleuronectes</taxon>
    </lineage>
</organism>
<feature type="region of interest" description="Disordered" evidence="1">
    <location>
        <begin position="96"/>
        <end position="121"/>
    </location>
</feature>
<accession>A0A9N7Z2P5</accession>
<protein>
    <submittedName>
        <fullName evidence="2">Uncharacterized protein</fullName>
    </submittedName>
</protein>
<evidence type="ECO:0000256" key="1">
    <source>
        <dbReference type="SAM" id="MobiDB-lite"/>
    </source>
</evidence>
<feature type="compositionally biased region" description="Basic and acidic residues" evidence="1">
    <location>
        <begin position="110"/>
        <end position="121"/>
    </location>
</feature>
<dbReference type="AlphaFoldDB" id="A0A9N7Z2P5"/>
<name>A0A9N7Z2P5_PLEPL</name>
<dbReference type="EMBL" id="CADEAL010004169">
    <property type="protein sequence ID" value="CAB1453433.1"/>
    <property type="molecule type" value="Genomic_DNA"/>
</dbReference>
<reference evidence="2" key="1">
    <citation type="submission" date="2020-03" db="EMBL/GenBank/DDBJ databases">
        <authorList>
            <person name="Weist P."/>
        </authorList>
    </citation>
    <scope>NUCLEOTIDE SEQUENCE</scope>
</reference>
<evidence type="ECO:0000313" key="3">
    <source>
        <dbReference type="Proteomes" id="UP001153269"/>
    </source>
</evidence>
<gene>
    <name evidence="2" type="ORF">PLEPLA_LOCUS41186</name>
</gene>
<proteinExistence type="predicted"/>
<evidence type="ECO:0000313" key="2">
    <source>
        <dbReference type="EMBL" id="CAB1453433.1"/>
    </source>
</evidence>
<comment type="caution">
    <text evidence="2">The sequence shown here is derived from an EMBL/GenBank/DDBJ whole genome shotgun (WGS) entry which is preliminary data.</text>
</comment>
<sequence length="121" mass="12527">MGSCARHLLHRGVPDLIELSSASPPSPLPQRLGSLTSVSPGVRLFPPLASALLCHGQARLGGGELSGAAAAVRGCAFVLRACLENEWCRGGIAVARSGRDSSQPFGGTPPRREATSRAEEE</sequence>
<dbReference type="Proteomes" id="UP001153269">
    <property type="component" value="Unassembled WGS sequence"/>
</dbReference>